<organism evidence="1 2">
    <name type="scientific">Aspergillus melleus</name>
    <dbReference type="NCBI Taxonomy" id="138277"/>
    <lineage>
        <taxon>Eukaryota</taxon>
        <taxon>Fungi</taxon>
        <taxon>Dikarya</taxon>
        <taxon>Ascomycota</taxon>
        <taxon>Pezizomycotina</taxon>
        <taxon>Eurotiomycetes</taxon>
        <taxon>Eurotiomycetidae</taxon>
        <taxon>Eurotiales</taxon>
        <taxon>Aspergillaceae</taxon>
        <taxon>Aspergillus</taxon>
        <taxon>Aspergillus subgen. Circumdati</taxon>
    </lineage>
</organism>
<accession>A0ACC3AXL1</accession>
<evidence type="ECO:0000313" key="2">
    <source>
        <dbReference type="Proteomes" id="UP001177260"/>
    </source>
</evidence>
<evidence type="ECO:0000313" key="1">
    <source>
        <dbReference type="EMBL" id="KAK1142576.1"/>
    </source>
</evidence>
<proteinExistence type="predicted"/>
<dbReference type="EMBL" id="JAOPJF010000049">
    <property type="protein sequence ID" value="KAK1142576.1"/>
    <property type="molecule type" value="Genomic_DNA"/>
</dbReference>
<name>A0ACC3AXL1_9EURO</name>
<sequence length="541" mass="60393">MSRSITSSTGSILSTGSRFEECYASPRLVLKADPGSPGSPSSDGRSRRNKSSSDESSGPGPAWDNFLNEDLRAGGPYLCSIPLKTTVLPRTHRLSGPQVEIEEHVRRILSEHAITPTYVHILQRQSVVEPELVPIVTVYIEASRRRVDGTWVAAARKVLEMMRQRGHVGLSVEIADKAAFDPLRFATVYKTDRIFSLWKEVYQKILREGVLQKWMTLSCWRVGTSVNSADNPPTVIVTVPLALEGDWRHCREGVVRILDQFNLPNVAVRIHKDSVSLFQEPDDRIPLETSYLKLGAQVGHSIGIRGLDLTSGTFGGFVQLLNQRGQWVDFGISCSHCALAPQEMIPASYSKEVQTWRVQGIRPVNQMAEKCIKFDQPSVRDLTKEVKALQDRINAITSTQAYKDTAQALQDGEFVIPYTERNSTLINRPRNDTLLHDEELYKCGRKTGYTSGKYNGLDTCRLSRRIVDGKEVEVITIEHTITGNPFSDIGDSGALVFDRIGGVVGLIFRGHRQSPIIFFTHFIDLFEDIKASTGAKDVRIK</sequence>
<gene>
    <name evidence="1" type="ORF">N8T08_007552</name>
</gene>
<keyword evidence="2" id="KW-1185">Reference proteome</keyword>
<dbReference type="Proteomes" id="UP001177260">
    <property type="component" value="Unassembled WGS sequence"/>
</dbReference>
<comment type="caution">
    <text evidence="1">The sequence shown here is derived from an EMBL/GenBank/DDBJ whole genome shotgun (WGS) entry which is preliminary data.</text>
</comment>
<protein>
    <submittedName>
        <fullName evidence="1">Uncharacterized protein</fullName>
    </submittedName>
</protein>
<reference evidence="1 2" key="1">
    <citation type="journal article" date="2023" name="ACS Omega">
        <title>Identification of the Neoaspergillic Acid Biosynthesis Gene Cluster by Establishing an In Vitro CRISPR-Ribonucleoprotein Genetic System in Aspergillus melleus.</title>
        <authorList>
            <person name="Yuan B."/>
            <person name="Grau M.F."/>
            <person name="Murata R.M."/>
            <person name="Torok T."/>
            <person name="Venkateswaran K."/>
            <person name="Stajich J.E."/>
            <person name="Wang C.C.C."/>
        </authorList>
    </citation>
    <scope>NUCLEOTIDE SEQUENCE [LARGE SCALE GENOMIC DNA]</scope>
    <source>
        <strain evidence="1 2">IMV 1140</strain>
    </source>
</reference>